<dbReference type="AlphaFoldDB" id="A0A5J4WIH1"/>
<dbReference type="EMBL" id="SNRW01002037">
    <property type="protein sequence ID" value="KAA6394115.1"/>
    <property type="molecule type" value="Genomic_DNA"/>
</dbReference>
<accession>A0A5J4WIH1</accession>
<reference evidence="1 2" key="1">
    <citation type="submission" date="2019-03" db="EMBL/GenBank/DDBJ databases">
        <title>Single cell metagenomics reveals metabolic interactions within the superorganism composed of flagellate Streblomastix strix and complex community of Bacteroidetes bacteria on its surface.</title>
        <authorList>
            <person name="Treitli S.C."/>
            <person name="Kolisko M."/>
            <person name="Husnik F."/>
            <person name="Keeling P."/>
            <person name="Hampl V."/>
        </authorList>
    </citation>
    <scope>NUCLEOTIDE SEQUENCE [LARGE SCALE GENOMIC DNA]</scope>
    <source>
        <strain evidence="1">ST1C</strain>
    </source>
</reference>
<dbReference type="Proteomes" id="UP000324800">
    <property type="component" value="Unassembled WGS sequence"/>
</dbReference>
<name>A0A5J4WIH1_9EUKA</name>
<proteinExistence type="predicted"/>
<feature type="non-terminal residue" evidence="1">
    <location>
        <position position="1"/>
    </location>
</feature>
<evidence type="ECO:0000313" key="1">
    <source>
        <dbReference type="EMBL" id="KAA6394115.1"/>
    </source>
</evidence>
<sequence length="153" mass="18725">EVFHLEHIEQQHHNIEEEFVEDLEERKIFRYVTRTIIQAKKHATIGTDPLREVFHLEHIEQQHHNIEEEFVEDLEERSLRRFMHRLNARRVTFGRQELNKKKIISRKNRIIGRILFENTFGYKGGEEQDKKRMLQTKKPIIQQCFITERISRI</sequence>
<comment type="caution">
    <text evidence="1">The sequence shown here is derived from an EMBL/GenBank/DDBJ whole genome shotgun (WGS) entry which is preliminary data.</text>
</comment>
<organism evidence="1 2">
    <name type="scientific">Streblomastix strix</name>
    <dbReference type="NCBI Taxonomy" id="222440"/>
    <lineage>
        <taxon>Eukaryota</taxon>
        <taxon>Metamonada</taxon>
        <taxon>Preaxostyla</taxon>
        <taxon>Oxymonadida</taxon>
        <taxon>Streblomastigidae</taxon>
        <taxon>Streblomastix</taxon>
    </lineage>
</organism>
<evidence type="ECO:0000313" key="2">
    <source>
        <dbReference type="Proteomes" id="UP000324800"/>
    </source>
</evidence>
<gene>
    <name evidence="1" type="ORF">EZS28_010357</name>
</gene>
<protein>
    <submittedName>
        <fullName evidence="1">Uncharacterized protein</fullName>
    </submittedName>
</protein>